<evidence type="ECO:0000313" key="2">
    <source>
        <dbReference type="EMBL" id="KZE34062.1"/>
    </source>
</evidence>
<evidence type="ECO:0000256" key="1">
    <source>
        <dbReference type="SAM" id="SignalP"/>
    </source>
</evidence>
<accession>A0A165FSD2</accession>
<protein>
    <recommendedName>
        <fullName evidence="4">DUF4136 domain-containing protein</fullName>
    </recommendedName>
</protein>
<dbReference type="AlphaFoldDB" id="A0A165FSD2"/>
<proteinExistence type="predicted"/>
<dbReference type="Proteomes" id="UP000076625">
    <property type="component" value="Unassembled WGS sequence"/>
</dbReference>
<evidence type="ECO:0008006" key="4">
    <source>
        <dbReference type="Google" id="ProtNLM"/>
    </source>
</evidence>
<evidence type="ECO:0000313" key="3">
    <source>
        <dbReference type="Proteomes" id="UP000076625"/>
    </source>
</evidence>
<feature type="chain" id="PRO_5007857914" description="DUF4136 domain-containing protein" evidence="1">
    <location>
        <begin position="20"/>
        <end position="154"/>
    </location>
</feature>
<dbReference type="RefSeq" id="WP_066610454.1">
    <property type="nucleotide sequence ID" value="NZ_LQQU01000010.1"/>
</dbReference>
<sequence>MKSALLALLLAVAPAPLTAAPPGAVRYALDCVPGDDAAGALSDWLRARLALRGFDEDARAPTLRLCFRVRATERLAADDVHLGVGFGHRWQHGFGGAFWDLPVYRVVAGREAGLVATRAGETAPYWEDRAPLARGDRAALEAALRALIDRLPAP</sequence>
<dbReference type="STRING" id="1452487.AVW16_07075"/>
<reference evidence="3" key="1">
    <citation type="submission" date="2016-01" db="EMBL/GenBank/DDBJ databases">
        <title>Draft genome of Chromobacterium sp. F49.</title>
        <authorList>
            <person name="Hong K.W."/>
        </authorList>
    </citation>
    <scope>NUCLEOTIDE SEQUENCE [LARGE SCALE GENOMIC DNA]</scope>
    <source>
        <strain evidence="3">CN10</strain>
    </source>
</reference>
<dbReference type="OrthoDB" id="8587613at2"/>
<feature type="signal peptide" evidence="1">
    <location>
        <begin position="1"/>
        <end position="19"/>
    </location>
</feature>
<comment type="caution">
    <text evidence="2">The sequence shown here is derived from an EMBL/GenBank/DDBJ whole genome shotgun (WGS) entry which is preliminary data.</text>
</comment>
<organism evidence="2 3">
    <name type="scientific">Crenobacter luteus</name>
    <dbReference type="NCBI Taxonomy" id="1452487"/>
    <lineage>
        <taxon>Bacteria</taxon>
        <taxon>Pseudomonadati</taxon>
        <taxon>Pseudomonadota</taxon>
        <taxon>Betaproteobacteria</taxon>
        <taxon>Neisseriales</taxon>
        <taxon>Neisseriaceae</taxon>
        <taxon>Crenobacter</taxon>
    </lineage>
</organism>
<gene>
    <name evidence="2" type="ORF">AVW16_07075</name>
</gene>
<keyword evidence="3" id="KW-1185">Reference proteome</keyword>
<keyword evidence="1" id="KW-0732">Signal</keyword>
<name>A0A165FSD2_9NEIS</name>
<dbReference type="EMBL" id="LQQU01000010">
    <property type="protein sequence ID" value="KZE34062.1"/>
    <property type="molecule type" value="Genomic_DNA"/>
</dbReference>